<name>A0A6U5H0B3_9EUKA</name>
<keyword evidence="5" id="KW-0148">Chlorophyll</keyword>
<dbReference type="InterPro" id="IPR022796">
    <property type="entry name" value="Chloroa_b-bind"/>
</dbReference>
<dbReference type="GO" id="GO:0009507">
    <property type="term" value="C:chloroplast"/>
    <property type="evidence" value="ECO:0007669"/>
    <property type="project" value="UniProtKB-SubCell"/>
</dbReference>
<feature type="binding site" evidence="5">
    <location>
        <position position="70"/>
    </location>
    <ligand>
        <name>chlorophyll a</name>
        <dbReference type="ChEBI" id="CHEBI:58416"/>
        <label>1</label>
    </ligand>
</feature>
<evidence type="ECO:0000256" key="3">
    <source>
        <dbReference type="ARBA" id="ARBA00022531"/>
    </source>
</evidence>
<organism evidence="7">
    <name type="scientific">Calcidiscus leptoporus</name>
    <dbReference type="NCBI Taxonomy" id="127549"/>
    <lineage>
        <taxon>Eukaryota</taxon>
        <taxon>Haptista</taxon>
        <taxon>Haptophyta</taxon>
        <taxon>Prymnesiophyceae</taxon>
        <taxon>Coccolithales</taxon>
        <taxon>Calcidiscaceae</taxon>
        <taxon>Calcidiscus</taxon>
    </lineage>
</organism>
<dbReference type="Gene3D" id="1.10.3460.10">
    <property type="entry name" value="Chlorophyll a/b binding protein domain"/>
    <property type="match status" value="1"/>
</dbReference>
<dbReference type="GO" id="GO:0016020">
    <property type="term" value="C:membrane"/>
    <property type="evidence" value="ECO:0007669"/>
    <property type="project" value="InterPro"/>
</dbReference>
<comment type="subcellular location">
    <subcellularLocation>
        <location evidence="1">Plastid</location>
        <location evidence="1">Chloroplast</location>
    </subcellularLocation>
</comment>
<feature type="binding site" evidence="5">
    <location>
        <position position="73"/>
    </location>
    <ligand>
        <name>chlorophyll a</name>
        <dbReference type="ChEBI" id="CHEBI:58416"/>
        <label>1</label>
    </ligand>
</feature>
<dbReference type="AlphaFoldDB" id="A0A6U5H0B3"/>
<keyword evidence="4" id="KW-0934">Plastid</keyword>
<dbReference type="PANTHER" id="PTHR21649">
    <property type="entry name" value="CHLOROPHYLL A/B BINDING PROTEIN"/>
    <property type="match status" value="1"/>
</dbReference>
<dbReference type="GO" id="GO:0016168">
    <property type="term" value="F:chlorophyll binding"/>
    <property type="evidence" value="ECO:0007669"/>
    <property type="project" value="UniProtKB-KW"/>
</dbReference>
<feature type="binding site" evidence="5">
    <location>
        <position position="189"/>
    </location>
    <ligand>
        <name>chlorophyll a</name>
        <dbReference type="ChEBI" id="CHEBI:58416"/>
        <label>1</label>
    </ligand>
</feature>
<feature type="chain" id="PRO_5036192170" evidence="6">
    <location>
        <begin position="17"/>
        <end position="226"/>
    </location>
</feature>
<keyword evidence="6" id="KW-0732">Signal</keyword>
<feature type="binding site" evidence="5">
    <location>
        <position position="186"/>
    </location>
    <ligand>
        <name>chlorophyll a</name>
        <dbReference type="ChEBI" id="CHEBI:58416"/>
        <label>1</label>
    </ligand>
</feature>
<keyword evidence="2" id="KW-0150">Chloroplast</keyword>
<evidence type="ECO:0000256" key="2">
    <source>
        <dbReference type="ARBA" id="ARBA00022528"/>
    </source>
</evidence>
<evidence type="ECO:0000313" key="8">
    <source>
        <dbReference type="EMBL" id="CAD8537099.1"/>
    </source>
</evidence>
<proteinExistence type="predicted"/>
<keyword evidence="5" id="KW-0157">Chromophore</keyword>
<evidence type="ECO:0000256" key="4">
    <source>
        <dbReference type="ARBA" id="ARBA00022640"/>
    </source>
</evidence>
<protein>
    <submittedName>
        <fullName evidence="7">Uncharacterized protein</fullName>
    </submittedName>
</protein>
<evidence type="ECO:0000256" key="1">
    <source>
        <dbReference type="ARBA" id="ARBA00004229"/>
    </source>
</evidence>
<dbReference type="EMBL" id="HBER01024616">
    <property type="protein sequence ID" value="CAD8537098.1"/>
    <property type="molecule type" value="Transcribed_RNA"/>
</dbReference>
<dbReference type="SUPFAM" id="SSF103511">
    <property type="entry name" value="Chlorophyll a-b binding protein"/>
    <property type="match status" value="1"/>
</dbReference>
<feature type="binding site" evidence="5">
    <location>
        <position position="49"/>
    </location>
    <ligand>
        <name>chlorophyll a</name>
        <dbReference type="ChEBI" id="CHEBI:58416"/>
        <label>1</label>
    </ligand>
</feature>
<evidence type="ECO:0000256" key="5">
    <source>
        <dbReference type="PIRSR" id="PIRSR601344-1"/>
    </source>
</evidence>
<evidence type="ECO:0000313" key="7">
    <source>
        <dbReference type="EMBL" id="CAD8537098.1"/>
    </source>
</evidence>
<feature type="signal peptide" evidence="6">
    <location>
        <begin position="1"/>
        <end position="16"/>
    </location>
</feature>
<dbReference type="Pfam" id="PF00504">
    <property type="entry name" value="Chloroa_b-bind"/>
    <property type="match status" value="1"/>
</dbReference>
<accession>A0A6U5H0B3</accession>
<feature type="binding site" description="axial binding residue" evidence="5">
    <location>
        <position position="75"/>
    </location>
    <ligand>
        <name>chlorophyll b</name>
        <dbReference type="ChEBI" id="CHEBI:61721"/>
        <label>1</label>
    </ligand>
    <ligandPart>
        <name>Mg</name>
        <dbReference type="ChEBI" id="CHEBI:25107"/>
    </ligandPart>
</feature>
<evidence type="ECO:0000256" key="6">
    <source>
        <dbReference type="SAM" id="SignalP"/>
    </source>
</evidence>
<keyword evidence="3" id="KW-0602">Photosynthesis</keyword>
<dbReference type="EMBL" id="HBER01024617">
    <property type="protein sequence ID" value="CAD8537099.1"/>
    <property type="molecule type" value="Transcribed_RNA"/>
</dbReference>
<dbReference type="GO" id="GO:0009765">
    <property type="term" value="P:photosynthesis, light harvesting"/>
    <property type="evidence" value="ECO:0007669"/>
    <property type="project" value="InterPro"/>
</dbReference>
<gene>
    <name evidence="7" type="ORF">CLEP1334_LOCUS12380</name>
    <name evidence="8" type="ORF">CLEP1334_LOCUS12381</name>
</gene>
<dbReference type="InterPro" id="IPR001344">
    <property type="entry name" value="Chloro_AB-bd_pln"/>
</dbReference>
<sequence>MMRVATLVCACAYAAAFNAPVQRLRAPTPRMSAADGLEGAAHETGFTTWDPLGLADLGSPATLAWFRHAELKHGRVCMAAFVGWLVAASGVHFPGTLSLSESLSFEDISKLPPLEQWAALPALGKLQILAWVGLMEGRSESIKPHYMSGGTPGDLKSLKGGVPFWDPVGFTSKLDAEKLKRQRLVEIKNGRLAMIGVVSVLIANQIPGSIPVPINFPDTTAIVLPF</sequence>
<feature type="binding site" evidence="5">
    <location>
        <position position="191"/>
    </location>
    <ligand>
        <name>chlorophyll a</name>
        <dbReference type="ChEBI" id="CHEBI:58416"/>
        <label>1</label>
    </ligand>
</feature>
<reference evidence="7" key="1">
    <citation type="submission" date="2021-01" db="EMBL/GenBank/DDBJ databases">
        <authorList>
            <person name="Corre E."/>
            <person name="Pelletier E."/>
            <person name="Niang G."/>
            <person name="Scheremetjew M."/>
            <person name="Finn R."/>
            <person name="Kale V."/>
            <person name="Holt S."/>
            <person name="Cochrane G."/>
            <person name="Meng A."/>
            <person name="Brown T."/>
            <person name="Cohen L."/>
        </authorList>
    </citation>
    <scope>NUCLEOTIDE SEQUENCE</scope>
    <source>
        <strain evidence="7">RCC1130</strain>
    </source>
</reference>